<dbReference type="Proteomes" id="UP000885779">
    <property type="component" value="Unassembled WGS sequence"/>
</dbReference>
<comment type="caution">
    <text evidence="2">The sequence shown here is derived from an EMBL/GenBank/DDBJ whole genome shotgun (WGS) entry which is preliminary data.</text>
</comment>
<gene>
    <name evidence="2" type="ORF">ENK44_07495</name>
</gene>
<organism evidence="2">
    <name type="scientific">Caldithrix abyssi</name>
    <dbReference type="NCBI Taxonomy" id="187145"/>
    <lineage>
        <taxon>Bacteria</taxon>
        <taxon>Pseudomonadati</taxon>
        <taxon>Calditrichota</taxon>
        <taxon>Calditrichia</taxon>
        <taxon>Calditrichales</taxon>
        <taxon>Calditrichaceae</taxon>
        <taxon>Caldithrix</taxon>
    </lineage>
</organism>
<dbReference type="InterPro" id="IPR036278">
    <property type="entry name" value="Sialidase_sf"/>
</dbReference>
<feature type="domain" description="Secretion system C-terminal sorting" evidence="1">
    <location>
        <begin position="612"/>
        <end position="688"/>
    </location>
</feature>
<sequence>MNKTITVLLSFIFVFSTTLLASDYKINKKYTPPLVKSQYAINKINQLEIPEYLYAKYAHRDNLTKSAQRIMRTTENATHVLVDSSRNGYGWLNEAIHSVDYYPEADFVLLGYRKYQTGDTRTGILGAAEIDVSGGLEGGELFVYGDLNADIAQGTVGARYPGVVALDMPFIHFNQYMSGNADTEPAISSPYLISDYLWDYGNNGGDWTGSLKMDEGYTHHDSPGGNRLWNGPVSIVKDANNVYHYVGVYANWFLASEAARTDDAILTATAEDPTDAWTINTNPVLIDPTKVTMPAPHVSMNSSGFGVIAATGHDGEHPAGEGFAYAELRPMLMITNDYGVTWSDPIILEWDDLGIPTVVVQQDSIIADIDSVSGDTIWYEGPAFVGTNFDMDVLVDEDNNIYIAYMQMWGVSSEDLTGDVGGWYPMYHHTGLHLILSEDKGATFSNHRIMYNNGFFAGDSSGPIYLDSEVDLGMDADGNLYAAWLDRPRFDLNYSDIGKYFTIDNPEVMTDVFVSGSKDKGKTWGWRVNVTNTPDLDEYELKMANTVSTKNGGTVYIGYNLVDVDDPFVGDEDIYMARVNRIWIGEVSGVPTAIDNEPLPTVAKEFSLKQNYPNPFNPATVIEFNAHQSGRAQITVYNTAGQMVGRIFERQVTAGQNYKIRFEANGLSAGVYFYQLSLAGKKEIKKMVYLK</sequence>
<dbReference type="SUPFAM" id="SSF50939">
    <property type="entry name" value="Sialidases"/>
    <property type="match status" value="1"/>
</dbReference>
<proteinExistence type="predicted"/>
<reference evidence="2" key="1">
    <citation type="journal article" date="2020" name="mSystems">
        <title>Genome- and Community-Level Interaction Insights into Carbon Utilization and Element Cycling Functions of Hydrothermarchaeota in Hydrothermal Sediment.</title>
        <authorList>
            <person name="Zhou Z."/>
            <person name="Liu Y."/>
            <person name="Xu W."/>
            <person name="Pan J."/>
            <person name="Luo Z.H."/>
            <person name="Li M."/>
        </authorList>
    </citation>
    <scope>NUCLEOTIDE SEQUENCE [LARGE SCALE GENOMIC DNA]</scope>
    <source>
        <strain evidence="2">HyVt-577</strain>
    </source>
</reference>
<accession>A0A7V4U014</accession>
<name>A0A7V4U014_CALAY</name>
<dbReference type="Pfam" id="PF18962">
    <property type="entry name" value="Por_Secre_tail"/>
    <property type="match status" value="1"/>
</dbReference>
<protein>
    <submittedName>
        <fullName evidence="2">T9SS type A sorting domain-containing protein</fullName>
    </submittedName>
</protein>
<evidence type="ECO:0000313" key="2">
    <source>
        <dbReference type="EMBL" id="HGY55526.1"/>
    </source>
</evidence>
<evidence type="ECO:0000259" key="1">
    <source>
        <dbReference type="Pfam" id="PF18962"/>
    </source>
</evidence>
<dbReference type="AlphaFoldDB" id="A0A7V4U014"/>
<dbReference type="EMBL" id="DRQG01000071">
    <property type="protein sequence ID" value="HGY55526.1"/>
    <property type="molecule type" value="Genomic_DNA"/>
</dbReference>
<dbReference type="InterPro" id="IPR026444">
    <property type="entry name" value="Secre_tail"/>
</dbReference>
<dbReference type="NCBIfam" id="TIGR04183">
    <property type="entry name" value="Por_Secre_tail"/>
    <property type="match status" value="1"/>
</dbReference>